<proteinExistence type="predicted"/>
<dbReference type="Proteomes" id="UP000828390">
    <property type="component" value="Unassembled WGS sequence"/>
</dbReference>
<evidence type="ECO:0000313" key="2">
    <source>
        <dbReference type="Proteomes" id="UP000828390"/>
    </source>
</evidence>
<dbReference type="AlphaFoldDB" id="A0A9D4C2R6"/>
<comment type="caution">
    <text evidence="1">The sequence shown here is derived from an EMBL/GenBank/DDBJ whole genome shotgun (WGS) entry which is preliminary data.</text>
</comment>
<accession>A0A9D4C2R6</accession>
<organism evidence="1 2">
    <name type="scientific">Dreissena polymorpha</name>
    <name type="common">Zebra mussel</name>
    <name type="synonym">Mytilus polymorpha</name>
    <dbReference type="NCBI Taxonomy" id="45954"/>
    <lineage>
        <taxon>Eukaryota</taxon>
        <taxon>Metazoa</taxon>
        <taxon>Spiralia</taxon>
        <taxon>Lophotrochozoa</taxon>
        <taxon>Mollusca</taxon>
        <taxon>Bivalvia</taxon>
        <taxon>Autobranchia</taxon>
        <taxon>Heteroconchia</taxon>
        <taxon>Euheterodonta</taxon>
        <taxon>Imparidentia</taxon>
        <taxon>Neoheterodontei</taxon>
        <taxon>Myida</taxon>
        <taxon>Dreissenoidea</taxon>
        <taxon>Dreissenidae</taxon>
        <taxon>Dreissena</taxon>
    </lineage>
</organism>
<name>A0A9D4C2R6_DREPO</name>
<reference evidence="1" key="2">
    <citation type="submission" date="2020-11" db="EMBL/GenBank/DDBJ databases">
        <authorList>
            <person name="McCartney M.A."/>
            <person name="Auch B."/>
            <person name="Kono T."/>
            <person name="Mallez S."/>
            <person name="Becker A."/>
            <person name="Gohl D.M."/>
            <person name="Silverstein K.A.T."/>
            <person name="Koren S."/>
            <person name="Bechman K.B."/>
            <person name="Herman A."/>
            <person name="Abrahante J.E."/>
            <person name="Garbe J."/>
        </authorList>
    </citation>
    <scope>NUCLEOTIDE SEQUENCE</scope>
    <source>
        <strain evidence="1">Duluth1</strain>
        <tissue evidence="1">Whole animal</tissue>
    </source>
</reference>
<protein>
    <submittedName>
        <fullName evidence="1">Uncharacterized protein</fullName>
    </submittedName>
</protein>
<keyword evidence="2" id="KW-1185">Reference proteome</keyword>
<dbReference type="EMBL" id="JAIWYP010000013">
    <property type="protein sequence ID" value="KAH3716094.1"/>
    <property type="molecule type" value="Genomic_DNA"/>
</dbReference>
<evidence type="ECO:0000313" key="1">
    <source>
        <dbReference type="EMBL" id="KAH3716094.1"/>
    </source>
</evidence>
<gene>
    <name evidence="1" type="ORF">DPMN_058811</name>
</gene>
<sequence>MVAIVLSHYRHRIVALSHCRHRTIALSHCRHRTIALSPSCYRITYGSIIPESYYWGYFPDDGCQCRCESCEYREYAAGWCHRFYTAYYCCPFYG</sequence>
<reference evidence="1" key="1">
    <citation type="journal article" date="2019" name="bioRxiv">
        <title>The Genome of the Zebra Mussel, Dreissena polymorpha: A Resource for Invasive Species Research.</title>
        <authorList>
            <person name="McCartney M.A."/>
            <person name="Auch B."/>
            <person name="Kono T."/>
            <person name="Mallez S."/>
            <person name="Zhang Y."/>
            <person name="Obille A."/>
            <person name="Becker A."/>
            <person name="Abrahante J.E."/>
            <person name="Garbe J."/>
            <person name="Badalamenti J.P."/>
            <person name="Herman A."/>
            <person name="Mangelson H."/>
            <person name="Liachko I."/>
            <person name="Sullivan S."/>
            <person name="Sone E.D."/>
            <person name="Koren S."/>
            <person name="Silverstein K.A.T."/>
            <person name="Beckman K.B."/>
            <person name="Gohl D.M."/>
        </authorList>
    </citation>
    <scope>NUCLEOTIDE SEQUENCE</scope>
    <source>
        <strain evidence="1">Duluth1</strain>
        <tissue evidence="1">Whole animal</tissue>
    </source>
</reference>